<dbReference type="PANTHER" id="PTHR43792:SF1">
    <property type="entry name" value="N-ACETYLTRANSFERASE DOMAIN-CONTAINING PROTEIN"/>
    <property type="match status" value="1"/>
</dbReference>
<sequence>MSDQEQKQEPYIQPRFETARLTLDPPSADDDVAMGAMFSDLETMTHLRFMTKEAQGGWKPADITARRETQCKAIAEKRGSTFYIHDKKTGELVGVCGANVINVVDRNAVVGIILWKKYWSGGYGTEALYEMMRGLFEDWNMHKITYETREVNTGMRKFLEEGCMTPLTYIRKDELMCPHTHQWVSLWQYVIFEEDWPRIKENLLANIQRGAAKHANKTESA</sequence>
<reference evidence="2" key="2">
    <citation type="journal article" date="2022" name="Microbiol. Resour. Announc.">
        <title>Whole-Genome Sequence of Entomortierella parvispora E1425, a Mucoromycotan Fungus Associated with Burkholderiaceae-Related Endosymbiotic Bacteria.</title>
        <authorList>
            <person name="Herlambang A."/>
            <person name="Guo Y."/>
            <person name="Takashima Y."/>
            <person name="Narisawa K."/>
            <person name="Ohta H."/>
            <person name="Nishizawa T."/>
        </authorList>
    </citation>
    <scope>NUCLEOTIDE SEQUENCE</scope>
    <source>
        <strain evidence="2">E1425</strain>
    </source>
</reference>
<protein>
    <recommendedName>
        <fullName evidence="1">N-acetyltransferase domain-containing protein</fullName>
    </recommendedName>
</protein>
<dbReference type="OrthoDB" id="64477at2759"/>
<evidence type="ECO:0000313" key="3">
    <source>
        <dbReference type="Proteomes" id="UP000827284"/>
    </source>
</evidence>
<reference evidence="2" key="1">
    <citation type="submission" date="2021-11" db="EMBL/GenBank/DDBJ databases">
        <authorList>
            <person name="Herlambang A."/>
            <person name="Guo Y."/>
            <person name="Takashima Y."/>
            <person name="Nishizawa T."/>
        </authorList>
    </citation>
    <scope>NUCLEOTIDE SEQUENCE</scope>
    <source>
        <strain evidence="2">E1425</strain>
    </source>
</reference>
<feature type="domain" description="N-acetyltransferase" evidence="1">
    <location>
        <begin position="20"/>
        <end position="160"/>
    </location>
</feature>
<dbReference type="Pfam" id="PF13302">
    <property type="entry name" value="Acetyltransf_3"/>
    <property type="match status" value="1"/>
</dbReference>
<evidence type="ECO:0000313" key="2">
    <source>
        <dbReference type="EMBL" id="GJJ79075.1"/>
    </source>
</evidence>
<dbReference type="InterPro" id="IPR051531">
    <property type="entry name" value="N-acetyltransferase"/>
</dbReference>
<organism evidence="2 3">
    <name type="scientific">Entomortierella parvispora</name>
    <dbReference type="NCBI Taxonomy" id="205924"/>
    <lineage>
        <taxon>Eukaryota</taxon>
        <taxon>Fungi</taxon>
        <taxon>Fungi incertae sedis</taxon>
        <taxon>Mucoromycota</taxon>
        <taxon>Mortierellomycotina</taxon>
        <taxon>Mortierellomycetes</taxon>
        <taxon>Mortierellales</taxon>
        <taxon>Mortierellaceae</taxon>
        <taxon>Entomortierella</taxon>
    </lineage>
</organism>
<comment type="caution">
    <text evidence="2">The sequence shown here is derived from an EMBL/GenBank/DDBJ whole genome shotgun (WGS) entry which is preliminary data.</text>
</comment>
<accession>A0A9P3M2M6</accession>
<dbReference type="SUPFAM" id="SSF55729">
    <property type="entry name" value="Acyl-CoA N-acyltransferases (Nat)"/>
    <property type="match status" value="1"/>
</dbReference>
<evidence type="ECO:0000259" key="1">
    <source>
        <dbReference type="Pfam" id="PF13302"/>
    </source>
</evidence>
<dbReference type="GO" id="GO:0016747">
    <property type="term" value="F:acyltransferase activity, transferring groups other than amino-acyl groups"/>
    <property type="evidence" value="ECO:0007669"/>
    <property type="project" value="InterPro"/>
</dbReference>
<name>A0A9P3M2M6_9FUNG</name>
<gene>
    <name evidence="2" type="ORF">EMPS_11434</name>
</gene>
<dbReference type="EMBL" id="BQFW01000015">
    <property type="protein sequence ID" value="GJJ79075.1"/>
    <property type="molecule type" value="Genomic_DNA"/>
</dbReference>
<dbReference type="InterPro" id="IPR016181">
    <property type="entry name" value="Acyl_CoA_acyltransferase"/>
</dbReference>
<keyword evidence="3" id="KW-1185">Reference proteome</keyword>
<dbReference type="AlphaFoldDB" id="A0A9P3M2M6"/>
<dbReference type="Proteomes" id="UP000827284">
    <property type="component" value="Unassembled WGS sequence"/>
</dbReference>
<proteinExistence type="predicted"/>
<dbReference type="PANTHER" id="PTHR43792">
    <property type="entry name" value="GNAT FAMILY, PUTATIVE (AFU_ORTHOLOGUE AFUA_3G00765)-RELATED-RELATED"/>
    <property type="match status" value="1"/>
</dbReference>
<dbReference type="Gene3D" id="3.40.630.30">
    <property type="match status" value="1"/>
</dbReference>
<dbReference type="InterPro" id="IPR000182">
    <property type="entry name" value="GNAT_dom"/>
</dbReference>